<dbReference type="EMBL" id="LAZR01036496">
    <property type="protein sequence ID" value="KKL24691.1"/>
    <property type="molecule type" value="Genomic_DNA"/>
</dbReference>
<reference evidence="1" key="1">
    <citation type="journal article" date="2015" name="Nature">
        <title>Complex archaea that bridge the gap between prokaryotes and eukaryotes.</title>
        <authorList>
            <person name="Spang A."/>
            <person name="Saw J.H."/>
            <person name="Jorgensen S.L."/>
            <person name="Zaremba-Niedzwiedzka K."/>
            <person name="Martijn J."/>
            <person name="Lind A.E."/>
            <person name="van Eijk R."/>
            <person name="Schleper C."/>
            <person name="Guy L."/>
            <person name="Ettema T.J."/>
        </authorList>
    </citation>
    <scope>NUCLEOTIDE SEQUENCE</scope>
</reference>
<accession>A0A0F9E461</accession>
<protein>
    <submittedName>
        <fullName evidence="1">Uncharacterized protein</fullName>
    </submittedName>
</protein>
<sequence>MTEQENVCCIHLGVIRCGESDEHQHIACAESKDGTISIDNEHIKNHCLGISHNGCPFLLIIDNN</sequence>
<comment type="caution">
    <text evidence="1">The sequence shown here is derived from an EMBL/GenBank/DDBJ whole genome shotgun (WGS) entry which is preliminary data.</text>
</comment>
<gene>
    <name evidence="1" type="ORF">LCGC14_2412780</name>
</gene>
<proteinExistence type="predicted"/>
<dbReference type="AlphaFoldDB" id="A0A0F9E461"/>
<evidence type="ECO:0000313" key="1">
    <source>
        <dbReference type="EMBL" id="KKL24691.1"/>
    </source>
</evidence>
<name>A0A0F9E461_9ZZZZ</name>
<organism evidence="1">
    <name type="scientific">marine sediment metagenome</name>
    <dbReference type="NCBI Taxonomy" id="412755"/>
    <lineage>
        <taxon>unclassified sequences</taxon>
        <taxon>metagenomes</taxon>
        <taxon>ecological metagenomes</taxon>
    </lineage>
</organism>